<dbReference type="Pfam" id="PF04333">
    <property type="entry name" value="MlaA"/>
    <property type="match status" value="1"/>
</dbReference>
<dbReference type="Proteomes" id="UP000546701">
    <property type="component" value="Unassembled WGS sequence"/>
</dbReference>
<dbReference type="OrthoDB" id="9785326at2"/>
<dbReference type="GO" id="GO:0120010">
    <property type="term" value="P:intermembrane phospholipid transfer"/>
    <property type="evidence" value="ECO:0007669"/>
    <property type="project" value="TreeGrafter"/>
</dbReference>
<reference evidence="5 6" key="1">
    <citation type="submission" date="2020-08" db="EMBL/GenBank/DDBJ databases">
        <title>Genomic Encyclopedia of Type Strains, Phase IV (KMG-IV): sequencing the most valuable type-strain genomes for metagenomic binning, comparative biology and taxonomic classification.</title>
        <authorList>
            <person name="Goeker M."/>
        </authorList>
    </citation>
    <scope>NUCLEOTIDE SEQUENCE [LARGE SCALE GENOMIC DNA]</scope>
    <source>
        <strain evidence="5 6">DSM 103336</strain>
    </source>
</reference>
<evidence type="ECO:0000256" key="4">
    <source>
        <dbReference type="SAM" id="SignalP"/>
    </source>
</evidence>
<keyword evidence="2 4" id="KW-0732">Signal</keyword>
<evidence type="ECO:0000256" key="1">
    <source>
        <dbReference type="ARBA" id="ARBA00010634"/>
    </source>
</evidence>
<keyword evidence="5" id="KW-0449">Lipoprotein</keyword>
<evidence type="ECO:0000313" key="6">
    <source>
        <dbReference type="Proteomes" id="UP000546701"/>
    </source>
</evidence>
<dbReference type="EMBL" id="JACIJR010000003">
    <property type="protein sequence ID" value="MBB5729059.1"/>
    <property type="molecule type" value="Genomic_DNA"/>
</dbReference>
<sequence length="309" mass="33266">MSFSALLLAMPLLTAQPDAGCTLPVVPNPPPTEGPHAQAATPVPSGSKLPAPARCAPDQTSSGASDLPQGVAQLEGDQAPLPREPNDTIIVQGRPRTASDPLEGVNARSFALVQSVDTAVTGPVALAYRDTVPRPVRSGLRNFLGNLTEPVVALNYLLQLKPGKSAETLGRFAVNSTIGVAGLFDVAKKRPFSLPRRPNGFGNTLGYYGVKSGAYLYLPFMGPTTVRDLVGRVLDISVLPVAIGQPFSDPLYVIPTTTVRLLDERAEADEQIKALRKDGDPYWNVRQHYLRERQAQIDALHRKRIRKDP</sequence>
<name>A0A7W9BRZ3_9SPHN</name>
<dbReference type="RefSeq" id="WP_157176806.1">
    <property type="nucleotide sequence ID" value="NZ_BMJP01000002.1"/>
</dbReference>
<dbReference type="PANTHER" id="PTHR30035">
    <property type="entry name" value="LIPOPROTEIN VACJ-RELATED"/>
    <property type="match status" value="1"/>
</dbReference>
<dbReference type="AlphaFoldDB" id="A0A7W9BRZ3"/>
<organism evidence="5 6">
    <name type="scientific">Sphingomonas prati</name>
    <dbReference type="NCBI Taxonomy" id="1843237"/>
    <lineage>
        <taxon>Bacteria</taxon>
        <taxon>Pseudomonadati</taxon>
        <taxon>Pseudomonadota</taxon>
        <taxon>Alphaproteobacteria</taxon>
        <taxon>Sphingomonadales</taxon>
        <taxon>Sphingomonadaceae</taxon>
        <taxon>Sphingomonas</taxon>
    </lineage>
</organism>
<proteinExistence type="inferred from homology"/>
<accession>A0A7W9BRZ3</accession>
<evidence type="ECO:0000256" key="2">
    <source>
        <dbReference type="ARBA" id="ARBA00022729"/>
    </source>
</evidence>
<feature type="signal peptide" evidence="4">
    <location>
        <begin position="1"/>
        <end position="19"/>
    </location>
</feature>
<comment type="caution">
    <text evidence="5">The sequence shown here is derived from an EMBL/GenBank/DDBJ whole genome shotgun (WGS) entry which is preliminary data.</text>
</comment>
<gene>
    <name evidence="5" type="ORF">FHS99_001537</name>
</gene>
<protein>
    <submittedName>
        <fullName evidence="5">Phospholipid-binding lipoprotein MlaA</fullName>
    </submittedName>
</protein>
<evidence type="ECO:0000256" key="3">
    <source>
        <dbReference type="SAM" id="MobiDB-lite"/>
    </source>
</evidence>
<keyword evidence="6" id="KW-1185">Reference proteome</keyword>
<dbReference type="GO" id="GO:0016020">
    <property type="term" value="C:membrane"/>
    <property type="evidence" value="ECO:0007669"/>
    <property type="project" value="InterPro"/>
</dbReference>
<dbReference type="PRINTS" id="PR01805">
    <property type="entry name" value="VACJLIPOPROT"/>
</dbReference>
<feature type="region of interest" description="Disordered" evidence="3">
    <location>
        <begin position="23"/>
        <end position="69"/>
    </location>
</feature>
<dbReference type="InterPro" id="IPR007428">
    <property type="entry name" value="MlaA"/>
</dbReference>
<feature type="chain" id="PRO_5030557467" evidence="4">
    <location>
        <begin position="20"/>
        <end position="309"/>
    </location>
</feature>
<comment type="similarity">
    <text evidence="1">Belongs to the MlaA family.</text>
</comment>
<dbReference type="PANTHER" id="PTHR30035:SF3">
    <property type="entry name" value="INTERMEMBRANE PHOSPHOLIPID TRANSPORT SYSTEM LIPOPROTEIN MLAA"/>
    <property type="match status" value="1"/>
</dbReference>
<evidence type="ECO:0000313" key="5">
    <source>
        <dbReference type="EMBL" id="MBB5729059.1"/>
    </source>
</evidence>